<dbReference type="CDD" id="cd03809">
    <property type="entry name" value="GT4_MtfB-like"/>
    <property type="match status" value="1"/>
</dbReference>
<accession>A0ABQ3YE32</accession>
<evidence type="ECO:0008006" key="7">
    <source>
        <dbReference type="Google" id="ProtNLM"/>
    </source>
</evidence>
<dbReference type="PANTHER" id="PTHR46401">
    <property type="entry name" value="GLYCOSYLTRANSFERASE WBBK-RELATED"/>
    <property type="match status" value="1"/>
</dbReference>
<evidence type="ECO:0000259" key="3">
    <source>
        <dbReference type="Pfam" id="PF00534"/>
    </source>
</evidence>
<dbReference type="Gene3D" id="3.40.50.2000">
    <property type="entry name" value="Glycogen Phosphorylase B"/>
    <property type="match status" value="2"/>
</dbReference>
<feature type="domain" description="Glycosyl transferase family 1" evidence="3">
    <location>
        <begin position="206"/>
        <end position="341"/>
    </location>
</feature>
<dbReference type="InterPro" id="IPR028098">
    <property type="entry name" value="Glyco_trans_4-like_N"/>
</dbReference>
<reference evidence="5 6" key="1">
    <citation type="submission" date="2021-01" db="EMBL/GenBank/DDBJ databases">
        <title>Whole genome shotgun sequence of Actinoplanes deccanensis NBRC 13994.</title>
        <authorList>
            <person name="Komaki H."/>
            <person name="Tamura T."/>
        </authorList>
    </citation>
    <scope>NUCLEOTIDE SEQUENCE [LARGE SCALE GENOMIC DNA]</scope>
    <source>
        <strain evidence="5 6">NBRC 13994</strain>
    </source>
</reference>
<gene>
    <name evidence="5" type="ORF">Ade02nite_68920</name>
</gene>
<evidence type="ECO:0000256" key="2">
    <source>
        <dbReference type="ARBA" id="ARBA00022679"/>
    </source>
</evidence>
<dbReference type="Pfam" id="PF13439">
    <property type="entry name" value="Glyco_transf_4"/>
    <property type="match status" value="1"/>
</dbReference>
<dbReference type="PANTHER" id="PTHR46401:SF2">
    <property type="entry name" value="GLYCOSYLTRANSFERASE WBBK-RELATED"/>
    <property type="match status" value="1"/>
</dbReference>
<evidence type="ECO:0000256" key="1">
    <source>
        <dbReference type="ARBA" id="ARBA00022676"/>
    </source>
</evidence>
<evidence type="ECO:0000313" key="6">
    <source>
        <dbReference type="Proteomes" id="UP000609879"/>
    </source>
</evidence>
<name>A0ABQ3YE32_9ACTN</name>
<protein>
    <recommendedName>
        <fullName evidence="7">Glycosyltransferase family 1 protein</fullName>
    </recommendedName>
</protein>
<proteinExistence type="predicted"/>
<keyword evidence="1" id="KW-0328">Glycosyltransferase</keyword>
<dbReference type="EMBL" id="BOMI01000144">
    <property type="protein sequence ID" value="GID78251.1"/>
    <property type="molecule type" value="Genomic_DNA"/>
</dbReference>
<sequence>MAPSTPAPDRTDHLALDGRVLSDEYHGIGRLAEMLLHRLAGSAEFEVTVFVRPGQRSRRFDIDGLIEGLGYRRAHFDLPLTSPMQWIRWPAALRRVGATVTISPYSLGGPVVGGGRRGTFVHDCIMETDARFAPDRRTRALYMMHTAMMARRNRVLTRSSASARDIERFYRVPVRDWQVIPGGVDETFARGARPATSIDGQDLPATYVLQVGARRPHKNVAGLVRVLPLLPEHYHLVLIGTIDARFPDPVPALAGELGVAHRIRHLPRVSEAELHSVYAGAEAFVYPSLIEGLGLPLLEAMAAGLPVVASDIPVFREIAEDAALLVPPDDPRAWAEAILRLRAPAERAALVAAGHEKVTKNTWDVTAAKMLDAIRRM</sequence>
<dbReference type="InterPro" id="IPR001296">
    <property type="entry name" value="Glyco_trans_1"/>
</dbReference>
<evidence type="ECO:0000313" key="5">
    <source>
        <dbReference type="EMBL" id="GID78251.1"/>
    </source>
</evidence>
<dbReference type="RefSeq" id="WP_203773004.1">
    <property type="nucleotide sequence ID" value="NZ_BAAABO010000028.1"/>
</dbReference>
<dbReference type="Pfam" id="PF00534">
    <property type="entry name" value="Glycos_transf_1"/>
    <property type="match status" value="1"/>
</dbReference>
<evidence type="ECO:0000259" key="4">
    <source>
        <dbReference type="Pfam" id="PF13439"/>
    </source>
</evidence>
<organism evidence="5 6">
    <name type="scientific">Paractinoplanes deccanensis</name>
    <dbReference type="NCBI Taxonomy" id="113561"/>
    <lineage>
        <taxon>Bacteria</taxon>
        <taxon>Bacillati</taxon>
        <taxon>Actinomycetota</taxon>
        <taxon>Actinomycetes</taxon>
        <taxon>Micromonosporales</taxon>
        <taxon>Micromonosporaceae</taxon>
        <taxon>Paractinoplanes</taxon>
    </lineage>
</organism>
<comment type="caution">
    <text evidence="5">The sequence shown here is derived from an EMBL/GenBank/DDBJ whole genome shotgun (WGS) entry which is preliminary data.</text>
</comment>
<keyword evidence="2" id="KW-0808">Transferase</keyword>
<feature type="domain" description="Glycosyltransferase subfamily 4-like N-terminal" evidence="4">
    <location>
        <begin position="27"/>
        <end position="186"/>
    </location>
</feature>
<keyword evidence="6" id="KW-1185">Reference proteome</keyword>
<dbReference type="SUPFAM" id="SSF53756">
    <property type="entry name" value="UDP-Glycosyltransferase/glycogen phosphorylase"/>
    <property type="match status" value="1"/>
</dbReference>
<dbReference type="Proteomes" id="UP000609879">
    <property type="component" value="Unassembled WGS sequence"/>
</dbReference>